<keyword evidence="2" id="KW-1185">Reference proteome</keyword>
<protein>
    <submittedName>
        <fullName evidence="1">Uncharacterized protein</fullName>
    </submittedName>
</protein>
<dbReference type="Proteomes" id="UP000237684">
    <property type="component" value="Unassembled WGS sequence"/>
</dbReference>
<reference evidence="1 2" key="1">
    <citation type="journal article" date="2018" name="Syst. Appl. Microbiol.">
        <title>Abditibacterium utsteinense sp. nov., the first cultivated member of candidate phylum FBP, isolated from ice-free Antarctic soil samples.</title>
        <authorList>
            <person name="Tahon G."/>
            <person name="Tytgat B."/>
            <person name="Lebbe L."/>
            <person name="Carlier A."/>
            <person name="Willems A."/>
        </authorList>
    </citation>
    <scope>NUCLEOTIDE SEQUENCE [LARGE SCALE GENOMIC DNA]</scope>
    <source>
        <strain evidence="1 2">LMG 29911</strain>
    </source>
</reference>
<dbReference type="AlphaFoldDB" id="A0A2S8SNW7"/>
<dbReference type="InParanoid" id="A0A2S8SNW7"/>
<sequence>MRIVHGYSFIGADKTGLCLCSQVFSTPLYREGIGPSCFLSIWPN</sequence>
<organism evidence="1 2">
    <name type="scientific">Abditibacterium utsteinense</name>
    <dbReference type="NCBI Taxonomy" id="1960156"/>
    <lineage>
        <taxon>Bacteria</taxon>
        <taxon>Pseudomonadati</taxon>
        <taxon>Abditibacteriota</taxon>
        <taxon>Abditibacteriia</taxon>
        <taxon>Abditibacteriales</taxon>
        <taxon>Abditibacteriaceae</taxon>
        <taxon>Abditibacterium</taxon>
    </lineage>
</organism>
<dbReference type="EMBL" id="NIGF01000032">
    <property type="protein sequence ID" value="PQV62479.1"/>
    <property type="molecule type" value="Genomic_DNA"/>
</dbReference>
<name>A0A2S8SNW7_9BACT</name>
<gene>
    <name evidence="1" type="ORF">B1R32_1328</name>
</gene>
<accession>A0A2S8SNW7</accession>
<evidence type="ECO:0000313" key="2">
    <source>
        <dbReference type="Proteomes" id="UP000237684"/>
    </source>
</evidence>
<evidence type="ECO:0000313" key="1">
    <source>
        <dbReference type="EMBL" id="PQV62479.1"/>
    </source>
</evidence>
<comment type="caution">
    <text evidence="1">The sequence shown here is derived from an EMBL/GenBank/DDBJ whole genome shotgun (WGS) entry which is preliminary data.</text>
</comment>
<proteinExistence type="predicted"/>